<keyword evidence="1" id="KW-0812">Transmembrane</keyword>
<feature type="transmembrane region" description="Helical" evidence="1">
    <location>
        <begin position="36"/>
        <end position="53"/>
    </location>
</feature>
<feature type="transmembrane region" description="Helical" evidence="1">
    <location>
        <begin position="123"/>
        <end position="143"/>
    </location>
</feature>
<accession>A0A921K983</accession>
<keyword evidence="1" id="KW-1133">Transmembrane helix</keyword>
<name>A0A921K983_9MICC</name>
<feature type="transmembrane region" description="Helical" evidence="1">
    <location>
        <begin position="96"/>
        <end position="117"/>
    </location>
</feature>
<reference evidence="2" key="2">
    <citation type="submission" date="2021-09" db="EMBL/GenBank/DDBJ databases">
        <authorList>
            <person name="Gilroy R."/>
        </authorList>
    </citation>
    <scope>NUCLEOTIDE SEQUENCE</scope>
    <source>
        <strain evidence="2">ChiHjej13B12-14962</strain>
    </source>
</reference>
<evidence type="ECO:0000313" key="3">
    <source>
        <dbReference type="Proteomes" id="UP000703315"/>
    </source>
</evidence>
<proteinExistence type="predicted"/>
<dbReference type="EMBL" id="DYXC01000088">
    <property type="protein sequence ID" value="HJF14799.1"/>
    <property type="molecule type" value="Genomic_DNA"/>
</dbReference>
<protein>
    <submittedName>
        <fullName evidence="2">Uncharacterized protein</fullName>
    </submittedName>
</protein>
<dbReference type="Proteomes" id="UP000703315">
    <property type="component" value="Unassembled WGS sequence"/>
</dbReference>
<gene>
    <name evidence="2" type="ORF">K8V32_08355</name>
</gene>
<keyword evidence="1" id="KW-0472">Membrane</keyword>
<comment type="caution">
    <text evidence="2">The sequence shown here is derived from an EMBL/GenBank/DDBJ whole genome shotgun (WGS) entry which is preliminary data.</text>
</comment>
<dbReference type="RefSeq" id="WP_303905727.1">
    <property type="nucleotide sequence ID" value="NZ_DYXC01000088.1"/>
</dbReference>
<reference evidence="2" key="1">
    <citation type="journal article" date="2021" name="PeerJ">
        <title>Extensive microbial diversity within the chicken gut microbiome revealed by metagenomics and culture.</title>
        <authorList>
            <person name="Gilroy R."/>
            <person name="Ravi A."/>
            <person name="Getino M."/>
            <person name="Pursley I."/>
            <person name="Horton D.L."/>
            <person name="Alikhan N.F."/>
            <person name="Baker D."/>
            <person name="Gharbi K."/>
            <person name="Hall N."/>
            <person name="Watson M."/>
            <person name="Adriaenssens E.M."/>
            <person name="Foster-Nyarko E."/>
            <person name="Jarju S."/>
            <person name="Secka A."/>
            <person name="Antonio M."/>
            <person name="Oren A."/>
            <person name="Chaudhuri R.R."/>
            <person name="La Ragione R."/>
            <person name="Hildebrand F."/>
            <person name="Pallen M.J."/>
        </authorList>
    </citation>
    <scope>NUCLEOTIDE SEQUENCE</scope>
    <source>
        <strain evidence="2">ChiHjej13B12-14962</strain>
    </source>
</reference>
<dbReference type="AlphaFoldDB" id="A0A921K983"/>
<sequence length="155" mass="16331">MESNSGHGQTPAGAQAALDEILTDRQHLARRTTAPAWYYPVLAIITAVIVGSPAVGNPVWTALLIAGACAALVFIEYGFTKQTGLSTNRVPGPRTLMLLIGMGVLVLAMLALTAVLVTVGQSAWAVATTAIGFLTMFPGGLFYDRVYGRELKRGI</sequence>
<organism evidence="2 3">
    <name type="scientific">Enteractinococcus helveticum</name>
    <dbReference type="NCBI Taxonomy" id="1837282"/>
    <lineage>
        <taxon>Bacteria</taxon>
        <taxon>Bacillati</taxon>
        <taxon>Actinomycetota</taxon>
        <taxon>Actinomycetes</taxon>
        <taxon>Micrococcales</taxon>
        <taxon>Micrococcaceae</taxon>
    </lineage>
</organism>
<feature type="transmembrane region" description="Helical" evidence="1">
    <location>
        <begin position="59"/>
        <end position="75"/>
    </location>
</feature>
<evidence type="ECO:0000313" key="2">
    <source>
        <dbReference type="EMBL" id="HJF14799.1"/>
    </source>
</evidence>
<evidence type="ECO:0000256" key="1">
    <source>
        <dbReference type="SAM" id="Phobius"/>
    </source>
</evidence>